<keyword evidence="1" id="KW-0812">Transmembrane</keyword>
<dbReference type="Proteomes" id="UP001456524">
    <property type="component" value="Unassembled WGS sequence"/>
</dbReference>
<name>A0ABR1XMM7_9PEZI</name>
<comment type="caution">
    <text evidence="2">The sequence shown here is derived from an EMBL/GenBank/DDBJ whole genome shotgun (WGS) entry which is preliminary data.</text>
</comment>
<accession>A0ABR1XMM7</accession>
<feature type="transmembrane region" description="Helical" evidence="1">
    <location>
        <begin position="12"/>
        <end position="33"/>
    </location>
</feature>
<reference evidence="2 3" key="1">
    <citation type="journal article" date="2022" name="G3 (Bethesda)">
        <title>Enemy or ally: a genomic approach to elucidate the lifestyle of Phyllosticta citrichinaensis.</title>
        <authorList>
            <person name="Buijs V.A."/>
            <person name="Groenewald J.Z."/>
            <person name="Haridas S."/>
            <person name="LaButti K.M."/>
            <person name="Lipzen A."/>
            <person name="Martin F.M."/>
            <person name="Barry K."/>
            <person name="Grigoriev I.V."/>
            <person name="Crous P.W."/>
            <person name="Seidl M.F."/>
        </authorList>
    </citation>
    <scope>NUCLEOTIDE SEQUENCE [LARGE SCALE GENOMIC DNA]</scope>
    <source>
        <strain evidence="2 3">CBS 129764</strain>
    </source>
</reference>
<keyword evidence="1" id="KW-0472">Membrane</keyword>
<protein>
    <submittedName>
        <fullName evidence="2">Uncharacterized protein</fullName>
    </submittedName>
</protein>
<evidence type="ECO:0000256" key="1">
    <source>
        <dbReference type="SAM" id="Phobius"/>
    </source>
</evidence>
<proteinExistence type="predicted"/>
<dbReference type="EMBL" id="JBBWUH010000007">
    <property type="protein sequence ID" value="KAK8161459.1"/>
    <property type="molecule type" value="Genomic_DNA"/>
</dbReference>
<evidence type="ECO:0000313" key="3">
    <source>
        <dbReference type="Proteomes" id="UP001456524"/>
    </source>
</evidence>
<evidence type="ECO:0000313" key="2">
    <source>
        <dbReference type="EMBL" id="KAK8161459.1"/>
    </source>
</evidence>
<sequence length="64" mass="6440">MDGMGWEAASRLVLRCVSLPSASAFGCVDAYLAARAAGALAAVVGASLAVAGVHFDGLVWGWIC</sequence>
<feature type="transmembrane region" description="Helical" evidence="1">
    <location>
        <begin position="39"/>
        <end position="63"/>
    </location>
</feature>
<keyword evidence="1" id="KW-1133">Transmembrane helix</keyword>
<gene>
    <name evidence="2" type="ORF">IWX90DRAFT_437769</name>
</gene>
<organism evidence="2 3">
    <name type="scientific">Phyllosticta citrichinensis</name>
    <dbReference type="NCBI Taxonomy" id="1130410"/>
    <lineage>
        <taxon>Eukaryota</taxon>
        <taxon>Fungi</taxon>
        <taxon>Dikarya</taxon>
        <taxon>Ascomycota</taxon>
        <taxon>Pezizomycotina</taxon>
        <taxon>Dothideomycetes</taxon>
        <taxon>Dothideomycetes incertae sedis</taxon>
        <taxon>Botryosphaeriales</taxon>
        <taxon>Phyllostictaceae</taxon>
        <taxon>Phyllosticta</taxon>
    </lineage>
</organism>
<keyword evidence="3" id="KW-1185">Reference proteome</keyword>